<dbReference type="AlphaFoldDB" id="X0RFX8"/>
<dbReference type="EMBL" id="BARS01006326">
    <property type="protein sequence ID" value="GAF67814.1"/>
    <property type="molecule type" value="Genomic_DNA"/>
</dbReference>
<organism evidence="1">
    <name type="scientific">marine sediment metagenome</name>
    <dbReference type="NCBI Taxonomy" id="412755"/>
    <lineage>
        <taxon>unclassified sequences</taxon>
        <taxon>metagenomes</taxon>
        <taxon>ecological metagenomes</taxon>
    </lineage>
</organism>
<reference evidence="1" key="1">
    <citation type="journal article" date="2014" name="Front. Microbiol.">
        <title>High frequency of phylogenetically diverse reductive dehalogenase-homologous genes in deep subseafloor sedimentary metagenomes.</title>
        <authorList>
            <person name="Kawai M."/>
            <person name="Futagami T."/>
            <person name="Toyoda A."/>
            <person name="Takaki Y."/>
            <person name="Nishi S."/>
            <person name="Hori S."/>
            <person name="Arai W."/>
            <person name="Tsubouchi T."/>
            <person name="Morono Y."/>
            <person name="Uchiyama I."/>
            <person name="Ito T."/>
            <person name="Fujiyama A."/>
            <person name="Inagaki F."/>
            <person name="Takami H."/>
        </authorList>
    </citation>
    <scope>NUCLEOTIDE SEQUENCE</scope>
    <source>
        <strain evidence="1">Expedition CK06-06</strain>
    </source>
</reference>
<comment type="caution">
    <text evidence="1">The sequence shown here is derived from an EMBL/GenBank/DDBJ whole genome shotgun (WGS) entry which is preliminary data.</text>
</comment>
<name>X0RFX8_9ZZZZ</name>
<protein>
    <submittedName>
        <fullName evidence="1">Uncharacterized protein</fullName>
    </submittedName>
</protein>
<proteinExistence type="predicted"/>
<gene>
    <name evidence="1" type="ORF">S01H1_12335</name>
</gene>
<accession>X0RFX8</accession>
<evidence type="ECO:0000313" key="1">
    <source>
        <dbReference type="EMBL" id="GAF67814.1"/>
    </source>
</evidence>
<sequence length="124" mass="13764">MSAKFLGPFINEESGEISRSYVNFSNIMTIDDFVGDAPDNASYAAIRTIPAGYDSGADSMSLIEFSFYTEDGQDLQPDVDRGYLRFLNRNLINVLTSRPDDVVVPVDYPIGLQAKNIYVTTDYA</sequence>